<feature type="region of interest" description="Disordered" evidence="1">
    <location>
        <begin position="16"/>
        <end position="208"/>
    </location>
</feature>
<evidence type="ECO:0000256" key="1">
    <source>
        <dbReference type="SAM" id="MobiDB-lite"/>
    </source>
</evidence>
<organism evidence="2 3">
    <name type="scientific">Pleuronectes platessa</name>
    <name type="common">European plaice</name>
    <dbReference type="NCBI Taxonomy" id="8262"/>
    <lineage>
        <taxon>Eukaryota</taxon>
        <taxon>Metazoa</taxon>
        <taxon>Chordata</taxon>
        <taxon>Craniata</taxon>
        <taxon>Vertebrata</taxon>
        <taxon>Euteleostomi</taxon>
        <taxon>Actinopterygii</taxon>
        <taxon>Neopterygii</taxon>
        <taxon>Teleostei</taxon>
        <taxon>Neoteleostei</taxon>
        <taxon>Acanthomorphata</taxon>
        <taxon>Carangaria</taxon>
        <taxon>Pleuronectiformes</taxon>
        <taxon>Pleuronectoidei</taxon>
        <taxon>Pleuronectidae</taxon>
        <taxon>Pleuronectes</taxon>
    </lineage>
</organism>
<proteinExistence type="predicted"/>
<feature type="compositionally biased region" description="Basic and acidic residues" evidence="1">
    <location>
        <begin position="157"/>
        <end position="169"/>
    </location>
</feature>
<comment type="caution">
    <text evidence="2">The sequence shown here is derived from an EMBL/GenBank/DDBJ whole genome shotgun (WGS) entry which is preliminary data.</text>
</comment>
<accession>A0A9N7Z5X4</accession>
<keyword evidence="3" id="KW-1185">Reference proteome</keyword>
<name>A0A9N7Z5X4_PLEPL</name>
<dbReference type="AlphaFoldDB" id="A0A9N7Z5X4"/>
<sequence>MADQVCVPVVLVQLLSPGRDGSGTGGVLPASPIELRHQPRSGAGERQECGSQFELKAQNKEGNAPMARPLGITEVEDESERSQRGVREESGRSRGGVGEESEWSQGGVREAVTDPVPSASSSLKTMNMLSVSSPSAPRLAPSAHLRQNTTNTYKSTLESEHAPEGKRFQSDAMFRFPHDDALSQVGERTDSGTSTNTRDKFSTHKLTC</sequence>
<reference evidence="2" key="1">
    <citation type="submission" date="2020-03" db="EMBL/GenBank/DDBJ databases">
        <authorList>
            <person name="Weist P."/>
        </authorList>
    </citation>
    <scope>NUCLEOTIDE SEQUENCE</scope>
</reference>
<evidence type="ECO:0000313" key="2">
    <source>
        <dbReference type="EMBL" id="CAB1451471.1"/>
    </source>
</evidence>
<evidence type="ECO:0000313" key="3">
    <source>
        <dbReference type="Proteomes" id="UP001153269"/>
    </source>
</evidence>
<feature type="compositionally biased region" description="Basic and acidic residues" evidence="1">
    <location>
        <begin position="80"/>
        <end position="92"/>
    </location>
</feature>
<gene>
    <name evidence="2" type="ORF">PLEPLA_LOCUS39165</name>
</gene>
<feature type="compositionally biased region" description="Polar residues" evidence="1">
    <location>
        <begin position="118"/>
        <end position="128"/>
    </location>
</feature>
<dbReference type="EMBL" id="CADEAL010004091">
    <property type="protein sequence ID" value="CAB1451471.1"/>
    <property type="molecule type" value="Genomic_DNA"/>
</dbReference>
<feature type="compositionally biased region" description="Polar residues" evidence="1">
    <location>
        <begin position="146"/>
        <end position="156"/>
    </location>
</feature>
<dbReference type="Proteomes" id="UP001153269">
    <property type="component" value="Unassembled WGS sequence"/>
</dbReference>
<protein>
    <submittedName>
        <fullName evidence="2">Uncharacterized protein</fullName>
    </submittedName>
</protein>
<feature type="compositionally biased region" description="Low complexity" evidence="1">
    <location>
        <begin position="129"/>
        <end position="145"/>
    </location>
</feature>